<gene>
    <name evidence="6" type="ORF">ACFOFO_06730</name>
</gene>
<keyword evidence="7" id="KW-1185">Reference proteome</keyword>
<evidence type="ECO:0000256" key="4">
    <source>
        <dbReference type="ARBA" id="ARBA00023163"/>
    </source>
</evidence>
<evidence type="ECO:0000256" key="2">
    <source>
        <dbReference type="ARBA" id="ARBA00023015"/>
    </source>
</evidence>
<dbReference type="Pfam" id="PF03466">
    <property type="entry name" value="LysR_substrate"/>
    <property type="match status" value="1"/>
</dbReference>
<dbReference type="PANTHER" id="PTHR30346:SF0">
    <property type="entry name" value="HCA OPERON TRANSCRIPTIONAL ACTIVATOR HCAR"/>
    <property type="match status" value="1"/>
</dbReference>
<dbReference type="PRINTS" id="PR00039">
    <property type="entry name" value="HTHLYSR"/>
</dbReference>
<dbReference type="PANTHER" id="PTHR30346">
    <property type="entry name" value="TRANSCRIPTIONAL DUAL REGULATOR HCAR-RELATED"/>
    <property type="match status" value="1"/>
</dbReference>
<evidence type="ECO:0000256" key="3">
    <source>
        <dbReference type="ARBA" id="ARBA00023125"/>
    </source>
</evidence>
<dbReference type="Gene3D" id="1.10.10.10">
    <property type="entry name" value="Winged helix-like DNA-binding domain superfamily/Winged helix DNA-binding domain"/>
    <property type="match status" value="1"/>
</dbReference>
<dbReference type="RefSeq" id="WP_390331204.1">
    <property type="nucleotide sequence ID" value="NZ_JBHRTP010000018.1"/>
</dbReference>
<dbReference type="InterPro" id="IPR036388">
    <property type="entry name" value="WH-like_DNA-bd_sf"/>
</dbReference>
<keyword evidence="4" id="KW-0804">Transcription</keyword>
<comment type="similarity">
    <text evidence="1">Belongs to the LysR transcriptional regulatory family.</text>
</comment>
<dbReference type="Proteomes" id="UP001595530">
    <property type="component" value="Unassembled WGS sequence"/>
</dbReference>
<dbReference type="InterPro" id="IPR000847">
    <property type="entry name" value="LysR_HTH_N"/>
</dbReference>
<dbReference type="InterPro" id="IPR005119">
    <property type="entry name" value="LysR_subst-bd"/>
</dbReference>
<organism evidence="6 7">
    <name type="scientific">Undibacterium arcticum</name>
    <dbReference type="NCBI Taxonomy" id="1762892"/>
    <lineage>
        <taxon>Bacteria</taxon>
        <taxon>Pseudomonadati</taxon>
        <taxon>Pseudomonadota</taxon>
        <taxon>Betaproteobacteria</taxon>
        <taxon>Burkholderiales</taxon>
        <taxon>Oxalobacteraceae</taxon>
        <taxon>Undibacterium</taxon>
    </lineage>
</organism>
<sequence length="319" mass="35146">MIDHNAVPFSLRQIRYFLATAETLSITEAAHRLHISQPSVSTTISALEEMFGTQLFIRHHAQGMSLTPAGRLLASEARALLKQSEELNATLKEFSNTSSTGTLEVGFLVTLAPMLMPTLTKGFTDRFPNVRVTPTEGNHAFLLDSLRTGLLDCVVTYDFSLLPELNFHSIIELPPFVLLPPEHRLAKNASVTLVELADEPMVQLDLPLSREYFNSLFVRAGLQPSVAYRSAFADVVHAMVAAGFGYTLWNFPLHNMMTASGNRFISRPLEPGLLPARLGLVSLESDRPRKVVRTFHDHCIATLTDGIPDLVAAIGLLTN</sequence>
<dbReference type="PROSITE" id="PS50931">
    <property type="entry name" value="HTH_LYSR"/>
    <property type="match status" value="1"/>
</dbReference>
<comment type="caution">
    <text evidence="6">The sequence shown here is derived from an EMBL/GenBank/DDBJ whole genome shotgun (WGS) entry which is preliminary data.</text>
</comment>
<dbReference type="Pfam" id="PF00126">
    <property type="entry name" value="HTH_1"/>
    <property type="match status" value="1"/>
</dbReference>
<evidence type="ECO:0000256" key="1">
    <source>
        <dbReference type="ARBA" id="ARBA00009437"/>
    </source>
</evidence>
<dbReference type="EMBL" id="JBHRTP010000018">
    <property type="protein sequence ID" value="MFC3107654.1"/>
    <property type="molecule type" value="Genomic_DNA"/>
</dbReference>
<proteinExistence type="inferred from homology"/>
<evidence type="ECO:0000259" key="5">
    <source>
        <dbReference type="PROSITE" id="PS50931"/>
    </source>
</evidence>
<dbReference type="SUPFAM" id="SSF46785">
    <property type="entry name" value="Winged helix' DNA-binding domain"/>
    <property type="match status" value="1"/>
</dbReference>
<evidence type="ECO:0000313" key="6">
    <source>
        <dbReference type="EMBL" id="MFC3107654.1"/>
    </source>
</evidence>
<name>A0ABV7F0H5_9BURK</name>
<accession>A0ABV7F0H5</accession>
<dbReference type="InterPro" id="IPR036390">
    <property type="entry name" value="WH_DNA-bd_sf"/>
</dbReference>
<feature type="domain" description="HTH lysR-type" evidence="5">
    <location>
        <begin position="9"/>
        <end position="67"/>
    </location>
</feature>
<evidence type="ECO:0000313" key="7">
    <source>
        <dbReference type="Proteomes" id="UP001595530"/>
    </source>
</evidence>
<keyword evidence="2" id="KW-0805">Transcription regulation</keyword>
<dbReference type="Gene3D" id="3.40.190.10">
    <property type="entry name" value="Periplasmic binding protein-like II"/>
    <property type="match status" value="2"/>
</dbReference>
<dbReference type="SUPFAM" id="SSF53850">
    <property type="entry name" value="Periplasmic binding protein-like II"/>
    <property type="match status" value="1"/>
</dbReference>
<reference evidence="7" key="1">
    <citation type="journal article" date="2019" name="Int. J. Syst. Evol. Microbiol.">
        <title>The Global Catalogue of Microorganisms (GCM) 10K type strain sequencing project: providing services to taxonomists for standard genome sequencing and annotation.</title>
        <authorList>
            <consortium name="The Broad Institute Genomics Platform"/>
            <consortium name="The Broad Institute Genome Sequencing Center for Infectious Disease"/>
            <person name="Wu L."/>
            <person name="Ma J."/>
        </authorList>
    </citation>
    <scope>NUCLEOTIDE SEQUENCE [LARGE SCALE GENOMIC DNA]</scope>
    <source>
        <strain evidence="7">KCTC 42986</strain>
    </source>
</reference>
<protein>
    <submittedName>
        <fullName evidence="6">LysR family transcriptional regulator</fullName>
    </submittedName>
</protein>
<keyword evidence="3" id="KW-0238">DNA-binding</keyword>